<dbReference type="Proteomes" id="UP001642464">
    <property type="component" value="Unassembled WGS sequence"/>
</dbReference>
<feature type="non-terminal residue" evidence="1">
    <location>
        <position position="1"/>
    </location>
</feature>
<keyword evidence="2" id="KW-1185">Reference proteome</keyword>
<name>A0ABP0HTV7_9DINO</name>
<evidence type="ECO:0000313" key="1">
    <source>
        <dbReference type="EMBL" id="CAK8993643.1"/>
    </source>
</evidence>
<sequence>AGHQAGLGDKRSGLVREIFKVYDQMPNGPAALECSSLLTSVAWPLRELPLEYEVPQSSGWNDRNAVPMQQWLALTQTDEDKQRLKAMGNCVVPMMARVAISTLGIGLAGLQPMNSKIVRQEWTGLHKLDQDQLAFDRIGRILAEERDEGVPPKWQICGVQVCLKAWKRLHALGYFAVESGSVAPPCDLRYLKSGRKDLPGDSVRGRVVTFLEQVYTSQAETLPDFRDSLGDDLVESQGYEVPLTIQHHFQDPYAEEINEPAPDSKQKKFRQRFRTVKVNEHALQTQEVRHLPPGSMKDIWEQFRLSGGHDVSFTSFWRTWRQNYPNLKFRSYSSHAICSECIHHKKGFLTPAVPVFVKGMGGQGEDIVVTDDFWRLPPHPRDVILRMTKQWMADSDFQTCHLYLPYSVASVRLPLGVPAGHIYWYR</sequence>
<organism evidence="1 2">
    <name type="scientific">Durusdinium trenchii</name>
    <dbReference type="NCBI Taxonomy" id="1381693"/>
    <lineage>
        <taxon>Eukaryota</taxon>
        <taxon>Sar</taxon>
        <taxon>Alveolata</taxon>
        <taxon>Dinophyceae</taxon>
        <taxon>Suessiales</taxon>
        <taxon>Symbiodiniaceae</taxon>
        <taxon>Durusdinium</taxon>
    </lineage>
</organism>
<proteinExistence type="predicted"/>
<evidence type="ECO:0000313" key="2">
    <source>
        <dbReference type="Proteomes" id="UP001642464"/>
    </source>
</evidence>
<gene>
    <name evidence="1" type="ORF">SCF082_LOCUS3588</name>
</gene>
<dbReference type="EMBL" id="CAXAMM010001839">
    <property type="protein sequence ID" value="CAK8993643.1"/>
    <property type="molecule type" value="Genomic_DNA"/>
</dbReference>
<reference evidence="1 2" key="1">
    <citation type="submission" date="2024-02" db="EMBL/GenBank/DDBJ databases">
        <authorList>
            <person name="Chen Y."/>
            <person name="Shah S."/>
            <person name="Dougan E. K."/>
            <person name="Thang M."/>
            <person name="Chan C."/>
        </authorList>
    </citation>
    <scope>NUCLEOTIDE SEQUENCE [LARGE SCALE GENOMIC DNA]</scope>
</reference>
<protein>
    <submittedName>
        <fullName evidence="1">FO synthase subunit 1</fullName>
    </submittedName>
</protein>
<accession>A0ABP0HTV7</accession>
<comment type="caution">
    <text evidence="1">The sequence shown here is derived from an EMBL/GenBank/DDBJ whole genome shotgun (WGS) entry which is preliminary data.</text>
</comment>
<feature type="non-terminal residue" evidence="1">
    <location>
        <position position="426"/>
    </location>
</feature>